<organism evidence="8 9">
    <name type="scientific">Agrilus planipennis</name>
    <name type="common">Emerald ash borer</name>
    <name type="synonym">Agrilus marcopoli</name>
    <dbReference type="NCBI Taxonomy" id="224129"/>
    <lineage>
        <taxon>Eukaryota</taxon>
        <taxon>Metazoa</taxon>
        <taxon>Ecdysozoa</taxon>
        <taxon>Arthropoda</taxon>
        <taxon>Hexapoda</taxon>
        <taxon>Insecta</taxon>
        <taxon>Pterygota</taxon>
        <taxon>Neoptera</taxon>
        <taxon>Endopterygota</taxon>
        <taxon>Coleoptera</taxon>
        <taxon>Polyphaga</taxon>
        <taxon>Elateriformia</taxon>
        <taxon>Buprestoidea</taxon>
        <taxon>Buprestidae</taxon>
        <taxon>Agrilinae</taxon>
        <taxon>Agrilus</taxon>
    </lineage>
</organism>
<dbReference type="KEGG" id="apln:112905298"/>
<dbReference type="InterPro" id="IPR009003">
    <property type="entry name" value="Peptidase_S1_PA"/>
</dbReference>
<dbReference type="FunFam" id="2.40.10.10:FF:000068">
    <property type="entry name" value="transmembrane protease serine 2"/>
    <property type="match status" value="1"/>
</dbReference>
<comment type="similarity">
    <text evidence="1">Belongs to the peptidase S1 family.</text>
</comment>
<dbReference type="GO" id="GO:0004252">
    <property type="term" value="F:serine-type endopeptidase activity"/>
    <property type="evidence" value="ECO:0007669"/>
    <property type="project" value="InterPro"/>
</dbReference>
<feature type="region of interest" description="Disordered" evidence="6">
    <location>
        <begin position="245"/>
        <end position="268"/>
    </location>
</feature>
<dbReference type="SUPFAM" id="SSF50494">
    <property type="entry name" value="Trypsin-like serine proteases"/>
    <property type="match status" value="1"/>
</dbReference>
<dbReference type="InterPro" id="IPR001314">
    <property type="entry name" value="Peptidase_S1A"/>
</dbReference>
<evidence type="ECO:0000256" key="5">
    <source>
        <dbReference type="ARBA" id="ARBA00023157"/>
    </source>
</evidence>
<evidence type="ECO:0000256" key="6">
    <source>
        <dbReference type="SAM" id="MobiDB-lite"/>
    </source>
</evidence>
<dbReference type="GeneID" id="112905298"/>
<dbReference type="PRINTS" id="PR00722">
    <property type="entry name" value="CHYMOTRYPSIN"/>
</dbReference>
<dbReference type="SMART" id="SM00020">
    <property type="entry name" value="Tryp_SPc"/>
    <property type="match status" value="1"/>
</dbReference>
<evidence type="ECO:0000259" key="7">
    <source>
        <dbReference type="PROSITE" id="PS50240"/>
    </source>
</evidence>
<keyword evidence="8" id="KW-1185">Reference proteome</keyword>
<keyword evidence="2" id="KW-0645">Protease</keyword>
<dbReference type="RefSeq" id="XP_025833215.1">
    <property type="nucleotide sequence ID" value="XM_025977430.1"/>
</dbReference>
<evidence type="ECO:0000256" key="3">
    <source>
        <dbReference type="ARBA" id="ARBA00022801"/>
    </source>
</evidence>
<dbReference type="PANTHER" id="PTHR24276:SF91">
    <property type="entry name" value="AT26814P-RELATED"/>
    <property type="match status" value="1"/>
</dbReference>
<evidence type="ECO:0000256" key="4">
    <source>
        <dbReference type="ARBA" id="ARBA00022825"/>
    </source>
</evidence>
<sequence>MHLPPRRKIDNFVSDDVDADEPTNRIVGGEKVNNIEEYPFHVVMIGENDEHYRVCGGAIIADKFIITCAHCFVSIDAVDHHVKAGISNLLQKAQIREGAKVFKHKKYPGGYFENDIGLLKVKEPFKFSAKVGKIGLPHAAACFIVGDIVTILGFGQTTVHPTEIPNENLHVLKAPLTSRERCMERKIEFVGVEMTERVLCTDTPPGYGVCFKREKRCSVPRTRLGLSVRLTDNVLSTLDIWKRVGSSQDSPSSFDEGEGGETMSRVGR</sequence>
<dbReference type="InterPro" id="IPR001254">
    <property type="entry name" value="Trypsin_dom"/>
</dbReference>
<keyword evidence="3" id="KW-0378">Hydrolase</keyword>
<name>A0A7F5RB84_AGRPL</name>
<feature type="domain" description="Peptidase S1" evidence="7">
    <location>
        <begin position="26"/>
        <end position="268"/>
    </location>
</feature>
<dbReference type="CDD" id="cd00190">
    <property type="entry name" value="Tryp_SPc"/>
    <property type="match status" value="1"/>
</dbReference>
<dbReference type="AlphaFoldDB" id="A0A7F5RB84"/>
<evidence type="ECO:0000313" key="8">
    <source>
        <dbReference type="Proteomes" id="UP000192223"/>
    </source>
</evidence>
<dbReference type="InterPro" id="IPR050430">
    <property type="entry name" value="Peptidase_S1"/>
</dbReference>
<dbReference type="Proteomes" id="UP000192223">
    <property type="component" value="Unplaced"/>
</dbReference>
<evidence type="ECO:0000256" key="1">
    <source>
        <dbReference type="ARBA" id="ARBA00007664"/>
    </source>
</evidence>
<dbReference type="PROSITE" id="PS50240">
    <property type="entry name" value="TRYPSIN_DOM"/>
    <property type="match status" value="1"/>
</dbReference>
<protein>
    <submittedName>
        <fullName evidence="9">Trypsin 3A1-like</fullName>
    </submittedName>
</protein>
<dbReference type="Gene3D" id="2.40.10.10">
    <property type="entry name" value="Trypsin-like serine proteases"/>
    <property type="match status" value="1"/>
</dbReference>
<dbReference type="GO" id="GO:0006508">
    <property type="term" value="P:proteolysis"/>
    <property type="evidence" value="ECO:0007669"/>
    <property type="project" value="UniProtKB-KW"/>
</dbReference>
<evidence type="ECO:0000256" key="2">
    <source>
        <dbReference type="ARBA" id="ARBA00022670"/>
    </source>
</evidence>
<keyword evidence="4" id="KW-0720">Serine protease</keyword>
<reference evidence="9" key="1">
    <citation type="submission" date="2025-08" db="UniProtKB">
        <authorList>
            <consortium name="RefSeq"/>
        </authorList>
    </citation>
    <scope>IDENTIFICATION</scope>
    <source>
        <tissue evidence="9">Entire body</tissue>
    </source>
</reference>
<dbReference type="PANTHER" id="PTHR24276">
    <property type="entry name" value="POLYSERASE-RELATED"/>
    <property type="match status" value="1"/>
</dbReference>
<accession>A0A7F5RB84</accession>
<dbReference type="InterPro" id="IPR043504">
    <property type="entry name" value="Peptidase_S1_PA_chymotrypsin"/>
</dbReference>
<evidence type="ECO:0000313" key="9">
    <source>
        <dbReference type="RefSeq" id="XP_025833215.1"/>
    </source>
</evidence>
<dbReference type="Pfam" id="PF00089">
    <property type="entry name" value="Trypsin"/>
    <property type="match status" value="1"/>
</dbReference>
<dbReference type="InParanoid" id="A0A7F5RB84"/>
<gene>
    <name evidence="9" type="primary">LOC112905298</name>
</gene>
<dbReference type="OrthoDB" id="531708at2759"/>
<proteinExistence type="inferred from homology"/>
<keyword evidence="5" id="KW-1015">Disulfide bond</keyword>